<feature type="DNA-binding region" description="H-T-H motif" evidence="4">
    <location>
        <begin position="24"/>
        <end position="43"/>
    </location>
</feature>
<dbReference type="RefSeq" id="WP_285235234.1">
    <property type="nucleotide sequence ID" value="NZ_CP116346.1"/>
</dbReference>
<dbReference type="Proteomes" id="UP001177769">
    <property type="component" value="Chromosome"/>
</dbReference>
<evidence type="ECO:0000313" key="7">
    <source>
        <dbReference type="Proteomes" id="UP001177769"/>
    </source>
</evidence>
<protein>
    <submittedName>
        <fullName evidence="6">Helix-turn-helix domain containing protein</fullName>
    </submittedName>
</protein>
<organism evidence="6 7">
    <name type="scientific">Paucibacter sediminis</name>
    <dbReference type="NCBI Taxonomy" id="3019553"/>
    <lineage>
        <taxon>Bacteria</taxon>
        <taxon>Pseudomonadati</taxon>
        <taxon>Pseudomonadota</taxon>
        <taxon>Betaproteobacteria</taxon>
        <taxon>Burkholderiales</taxon>
        <taxon>Sphaerotilaceae</taxon>
        <taxon>Roseateles</taxon>
    </lineage>
</organism>
<gene>
    <name evidence="6" type="ORF">PFX98_10940</name>
</gene>
<keyword evidence="2 4" id="KW-0238">DNA-binding</keyword>
<proteinExistence type="predicted"/>
<keyword evidence="1" id="KW-0805">Transcription regulation</keyword>
<dbReference type="PRINTS" id="PR00455">
    <property type="entry name" value="HTHTETR"/>
</dbReference>
<dbReference type="GO" id="GO:0003677">
    <property type="term" value="F:DNA binding"/>
    <property type="evidence" value="ECO:0007669"/>
    <property type="project" value="UniProtKB-UniRule"/>
</dbReference>
<evidence type="ECO:0000313" key="6">
    <source>
        <dbReference type="EMBL" id="WIT14111.1"/>
    </source>
</evidence>
<evidence type="ECO:0000256" key="3">
    <source>
        <dbReference type="ARBA" id="ARBA00023163"/>
    </source>
</evidence>
<sequence length="192" mass="21788">MSTRECIVQAADALFYERGFERTSFADIAEAVQISRGNFYYHFRTKDEILDAVIAARTMRTQCMLAQWEAECEGPQNRIRLFAELLIRNQAKIMKHGCPVGGLCMELSKLGHAAQDGANAILDLFRAWLRQQFEQMGRKKDADALALHLLMRSQGVATLAQALHDKQFVQHEVDQIMSWVQSCAPSTKRRVA</sequence>
<dbReference type="KEGG" id="pais:PFX98_10940"/>
<evidence type="ECO:0000256" key="4">
    <source>
        <dbReference type="PROSITE-ProRule" id="PRU00335"/>
    </source>
</evidence>
<evidence type="ECO:0000259" key="5">
    <source>
        <dbReference type="PROSITE" id="PS50977"/>
    </source>
</evidence>
<dbReference type="EMBL" id="CP116346">
    <property type="protein sequence ID" value="WIT14111.1"/>
    <property type="molecule type" value="Genomic_DNA"/>
</dbReference>
<dbReference type="PROSITE" id="PS50977">
    <property type="entry name" value="HTH_TETR_2"/>
    <property type="match status" value="1"/>
</dbReference>
<evidence type="ECO:0000256" key="2">
    <source>
        <dbReference type="ARBA" id="ARBA00023125"/>
    </source>
</evidence>
<dbReference type="InterPro" id="IPR036271">
    <property type="entry name" value="Tet_transcr_reg_TetR-rel_C_sf"/>
</dbReference>
<dbReference type="PANTHER" id="PTHR47506:SF1">
    <property type="entry name" value="HTH-TYPE TRANSCRIPTIONAL REGULATOR YJDC"/>
    <property type="match status" value="1"/>
</dbReference>
<reference evidence="6" key="1">
    <citation type="submission" date="2023-01" db="EMBL/GenBank/DDBJ databases">
        <title>Whole genome sequence of Paucibacter sp. S2-9 isolated from pond sediment.</title>
        <authorList>
            <person name="Jung J.Y."/>
        </authorList>
    </citation>
    <scope>NUCLEOTIDE SEQUENCE</scope>
    <source>
        <strain evidence="6">S2-9</strain>
    </source>
</reference>
<evidence type="ECO:0000256" key="1">
    <source>
        <dbReference type="ARBA" id="ARBA00023015"/>
    </source>
</evidence>
<keyword evidence="3" id="KW-0804">Transcription</keyword>
<dbReference type="Pfam" id="PF00440">
    <property type="entry name" value="TetR_N"/>
    <property type="match status" value="1"/>
</dbReference>
<name>A0AA95NQ39_9BURK</name>
<keyword evidence="7" id="KW-1185">Reference proteome</keyword>
<accession>A0AA95NQ39</accession>
<dbReference type="PANTHER" id="PTHR47506">
    <property type="entry name" value="TRANSCRIPTIONAL REGULATORY PROTEIN"/>
    <property type="match status" value="1"/>
</dbReference>
<dbReference type="AlphaFoldDB" id="A0AA95NQ39"/>
<dbReference type="SUPFAM" id="SSF48498">
    <property type="entry name" value="Tetracyclin repressor-like, C-terminal domain"/>
    <property type="match status" value="1"/>
</dbReference>
<dbReference type="InterPro" id="IPR001647">
    <property type="entry name" value="HTH_TetR"/>
</dbReference>
<dbReference type="InterPro" id="IPR009057">
    <property type="entry name" value="Homeodomain-like_sf"/>
</dbReference>
<dbReference type="Gene3D" id="1.10.357.10">
    <property type="entry name" value="Tetracycline Repressor, domain 2"/>
    <property type="match status" value="1"/>
</dbReference>
<feature type="domain" description="HTH tetR-type" evidence="5">
    <location>
        <begin position="1"/>
        <end position="61"/>
    </location>
</feature>
<dbReference type="SUPFAM" id="SSF46689">
    <property type="entry name" value="Homeodomain-like"/>
    <property type="match status" value="1"/>
</dbReference>